<dbReference type="Proteomes" id="UP000320085">
    <property type="component" value="Unassembled WGS sequence"/>
</dbReference>
<dbReference type="CDD" id="cd00761">
    <property type="entry name" value="Glyco_tranf_GTA_type"/>
    <property type="match status" value="1"/>
</dbReference>
<keyword evidence="3" id="KW-0328">Glycosyltransferase</keyword>
<gene>
    <name evidence="6" type="ORF">FHX52_1918</name>
</gene>
<evidence type="ECO:0000256" key="4">
    <source>
        <dbReference type="ARBA" id="ARBA00022679"/>
    </source>
</evidence>
<dbReference type="AlphaFoldDB" id="A0A543PXH0"/>
<organism evidence="6 7">
    <name type="scientific">Humibacillus xanthopallidus</name>
    <dbReference type="NCBI Taxonomy" id="412689"/>
    <lineage>
        <taxon>Bacteria</taxon>
        <taxon>Bacillati</taxon>
        <taxon>Actinomycetota</taxon>
        <taxon>Actinomycetes</taxon>
        <taxon>Micrococcales</taxon>
        <taxon>Intrasporangiaceae</taxon>
        <taxon>Humibacillus</taxon>
    </lineage>
</organism>
<evidence type="ECO:0000256" key="3">
    <source>
        <dbReference type="ARBA" id="ARBA00022676"/>
    </source>
</evidence>
<dbReference type="Pfam" id="PF00535">
    <property type="entry name" value="Glycos_transf_2"/>
    <property type="match status" value="1"/>
</dbReference>
<proteinExistence type="inferred from homology"/>
<protein>
    <submittedName>
        <fullName evidence="6">GT2 family glycosyltransferase</fullName>
    </submittedName>
</protein>
<reference evidence="6 7" key="1">
    <citation type="submission" date="2019-06" db="EMBL/GenBank/DDBJ databases">
        <title>Sequencing the genomes of 1000 actinobacteria strains.</title>
        <authorList>
            <person name="Klenk H.-P."/>
        </authorList>
    </citation>
    <scope>NUCLEOTIDE SEQUENCE [LARGE SCALE GENOMIC DNA]</scope>
    <source>
        <strain evidence="6 7">DSM 21776</strain>
    </source>
</reference>
<comment type="pathway">
    <text evidence="1">Cell wall biogenesis; cell wall polysaccharide biosynthesis.</text>
</comment>
<dbReference type="PANTHER" id="PTHR43179">
    <property type="entry name" value="RHAMNOSYLTRANSFERASE WBBL"/>
    <property type="match status" value="1"/>
</dbReference>
<dbReference type="Gene3D" id="3.90.550.10">
    <property type="entry name" value="Spore Coat Polysaccharide Biosynthesis Protein SpsA, Chain A"/>
    <property type="match status" value="1"/>
</dbReference>
<dbReference type="OrthoDB" id="153025at2"/>
<dbReference type="InterPro" id="IPR029044">
    <property type="entry name" value="Nucleotide-diphossugar_trans"/>
</dbReference>
<accession>A0A543PXH0</accession>
<comment type="caution">
    <text evidence="6">The sequence shown here is derived from an EMBL/GenBank/DDBJ whole genome shotgun (WGS) entry which is preliminary data.</text>
</comment>
<dbReference type="InterPro" id="IPR001173">
    <property type="entry name" value="Glyco_trans_2-like"/>
</dbReference>
<dbReference type="RefSeq" id="WP_141821659.1">
    <property type="nucleotide sequence ID" value="NZ_BAAAQC010000022.1"/>
</dbReference>
<dbReference type="PANTHER" id="PTHR43179:SF12">
    <property type="entry name" value="GALACTOFURANOSYLTRANSFERASE GLFT2"/>
    <property type="match status" value="1"/>
</dbReference>
<name>A0A543PXH0_9MICO</name>
<evidence type="ECO:0000313" key="6">
    <source>
        <dbReference type="EMBL" id="TQN48772.1"/>
    </source>
</evidence>
<sequence>MSDAPSLSVDVVVATFNRPDNVRICLEHLEKQTLTPDEIVVVDSSPHRLTADVVADFPGVRYIRNDAGPGTLATSRAIGVAETRSDIVAFIDDDAYAEPDWLENIVARYADPAVGAVGGRASNGRPGEELEGLDEVGRLLPDGTLTGNFAADTGHDIEVDHVLGANMSVRRTALDGIGGIVDLFPGTCLREESDIMLRIGRAGWRIVYTPSALVEHVAAPYTRGRRFDVRYTYYGHRNHIVLLSHTFGMRDAILRRYVGTAVRGMGGNVAEAAKVLVDGERSPKQKARAVSAKALHVSAALGGLAAGTTVSVRTFVPLRRRGEN</sequence>
<dbReference type="GO" id="GO:0016757">
    <property type="term" value="F:glycosyltransferase activity"/>
    <property type="evidence" value="ECO:0007669"/>
    <property type="project" value="UniProtKB-KW"/>
</dbReference>
<evidence type="ECO:0000259" key="5">
    <source>
        <dbReference type="Pfam" id="PF00535"/>
    </source>
</evidence>
<evidence type="ECO:0000256" key="2">
    <source>
        <dbReference type="ARBA" id="ARBA00006739"/>
    </source>
</evidence>
<dbReference type="SUPFAM" id="SSF53448">
    <property type="entry name" value="Nucleotide-diphospho-sugar transferases"/>
    <property type="match status" value="1"/>
</dbReference>
<comment type="similarity">
    <text evidence="2">Belongs to the glycosyltransferase 2 family.</text>
</comment>
<keyword evidence="4 6" id="KW-0808">Transferase</keyword>
<feature type="domain" description="Glycosyltransferase 2-like" evidence="5">
    <location>
        <begin position="11"/>
        <end position="147"/>
    </location>
</feature>
<evidence type="ECO:0000313" key="7">
    <source>
        <dbReference type="Proteomes" id="UP000320085"/>
    </source>
</evidence>
<dbReference type="EMBL" id="VFQF01000001">
    <property type="protein sequence ID" value="TQN48772.1"/>
    <property type="molecule type" value="Genomic_DNA"/>
</dbReference>
<evidence type="ECO:0000256" key="1">
    <source>
        <dbReference type="ARBA" id="ARBA00004776"/>
    </source>
</evidence>